<feature type="region of interest" description="Disordered" evidence="9">
    <location>
        <begin position="59"/>
        <end position="88"/>
    </location>
</feature>
<dbReference type="AlphaFoldDB" id="I2CAD6"/>
<keyword evidence="3" id="KW-0808">Transferase</keyword>
<dbReference type="PROSITE" id="PS50044">
    <property type="entry name" value="SIGMA54_3"/>
    <property type="match status" value="1"/>
</dbReference>
<organism evidence="12 13">
    <name type="scientific">Bacillus amyloliquefaciens (strain Y2)</name>
    <name type="common">Bacillus amyloliquefaciens subsp. plantarum (strain B9601-Y2)</name>
    <dbReference type="NCBI Taxonomy" id="1155777"/>
    <lineage>
        <taxon>Bacteria</taxon>
        <taxon>Bacillati</taxon>
        <taxon>Bacillota</taxon>
        <taxon>Bacilli</taxon>
        <taxon>Bacillales</taxon>
        <taxon>Bacillaceae</taxon>
        <taxon>Bacillus</taxon>
        <taxon>Bacillus amyloliquefaciens group</taxon>
    </lineage>
</organism>
<evidence type="ECO:0000256" key="5">
    <source>
        <dbReference type="ARBA" id="ARBA00023015"/>
    </source>
</evidence>
<evidence type="ECO:0000259" key="10">
    <source>
        <dbReference type="Pfam" id="PF04552"/>
    </source>
</evidence>
<evidence type="ECO:0000256" key="8">
    <source>
        <dbReference type="ARBA" id="ARBA00023163"/>
    </source>
</evidence>
<dbReference type="PATRIC" id="fig|1126211.3.peg.3567"/>
<dbReference type="GO" id="GO:0006352">
    <property type="term" value="P:DNA-templated transcription initiation"/>
    <property type="evidence" value="ECO:0007669"/>
    <property type="project" value="InterPro"/>
</dbReference>
<keyword evidence="7" id="KW-0238">DNA-binding</keyword>
<dbReference type="InterPro" id="IPR038709">
    <property type="entry name" value="RpoN_core-bd_sf"/>
</dbReference>
<dbReference type="KEGG" id="bqy:MUS_3747"/>
<dbReference type="PRINTS" id="PR00045">
    <property type="entry name" value="SIGMA54FCT"/>
</dbReference>
<dbReference type="Pfam" id="PF04552">
    <property type="entry name" value="Sigma54_DBD"/>
    <property type="match status" value="1"/>
</dbReference>
<dbReference type="HOGENOM" id="CLU_020569_1_0_9"/>
<dbReference type="InterPro" id="IPR007634">
    <property type="entry name" value="RNA_pol_sigma_54_DNA-bd"/>
</dbReference>
<dbReference type="InterPro" id="IPR007046">
    <property type="entry name" value="RNA_pol_sigma_54_core-bd"/>
</dbReference>
<feature type="domain" description="RNA polymerase sigma factor 54 core-binding" evidence="11">
    <location>
        <begin position="84"/>
        <end position="271"/>
    </location>
</feature>
<evidence type="ECO:0000256" key="7">
    <source>
        <dbReference type="ARBA" id="ARBA00023125"/>
    </source>
</evidence>
<keyword evidence="6" id="KW-0731">Sigma factor</keyword>
<dbReference type="EMBL" id="CP003332">
    <property type="protein sequence ID" value="AFJ63610.1"/>
    <property type="molecule type" value="Genomic_DNA"/>
</dbReference>
<evidence type="ECO:0000256" key="3">
    <source>
        <dbReference type="ARBA" id="ARBA00022679"/>
    </source>
</evidence>
<evidence type="ECO:0000313" key="12">
    <source>
        <dbReference type="EMBL" id="AFJ63610.1"/>
    </source>
</evidence>
<accession>I2CAD6</accession>
<evidence type="ECO:0000256" key="6">
    <source>
        <dbReference type="ARBA" id="ARBA00023082"/>
    </source>
</evidence>
<evidence type="ECO:0000256" key="2">
    <source>
        <dbReference type="ARBA" id="ARBA00022478"/>
    </source>
</evidence>
<evidence type="ECO:0000256" key="1">
    <source>
        <dbReference type="ARBA" id="ARBA00008798"/>
    </source>
</evidence>
<keyword evidence="2" id="KW-0240">DNA-directed RNA polymerase</keyword>
<comment type="similarity">
    <text evidence="1">Belongs to the sigma-54 factor family.</text>
</comment>
<evidence type="ECO:0000256" key="4">
    <source>
        <dbReference type="ARBA" id="ARBA00022695"/>
    </source>
</evidence>
<keyword evidence="4" id="KW-0548">Nucleotidyltransferase</keyword>
<proteinExistence type="inferred from homology"/>
<protein>
    <submittedName>
        <fullName evidence="12">RNA polymerase sigma-54 factor (Sigma-L)</fullName>
    </submittedName>
</protein>
<evidence type="ECO:0000313" key="13">
    <source>
        <dbReference type="Proteomes" id="UP000002878"/>
    </source>
</evidence>
<keyword evidence="5" id="KW-0805">Transcription regulation</keyword>
<sequence>MYNEKRGVSMMDIKLQQTQMLKPQLTQELKQAITLLGYNSAELAGYIDELSLENPLIERKETDTPPLSYHKTNKNRMKERDGSQQIRHTRKTLQDSLKQQALDMKLSDDEKKIFNYLIHSLDSNGYLKEDIPAAADHVSASQEETEAVLKKLQSLEPAGIGARSLQECILLQLRRLPERNEQAEWIADAYFELFARKNWKALTTKTGIPLKDIQDIADMISALDPRPGLRYAHEEPGFYVEPDIFITVKNGIIQARLNSRSFPDIQLHAHYQPLLSAAGCRDTKNYLSAKYQEWRWLNRALSQRKQTITRIIGVLTERQESFFLTGKSGMQPLTLREVAETLELHESTISRAIKGKYVQTPYGLYEMKTFFSAKAESSGDGGASNYAVKAHLEALVHKEDKKKPFSDQKLADLLHEQYDIRISRRTVAKYRDQLNIPPSSARKRYS</sequence>
<gene>
    <name evidence="12" type="primary">sigL</name>
    <name evidence="12" type="ORF">MUS_3747</name>
</gene>
<dbReference type="PROSITE" id="PS00718">
    <property type="entry name" value="SIGMA54_2"/>
    <property type="match status" value="1"/>
</dbReference>
<reference evidence="12 13" key="1">
    <citation type="journal article" date="2012" name="J. Biotechnol.">
        <title>Genome sequence of the plant growth promoting strain Bacillus amyloliquefaciens subsp. plantarum B9601-Y2 and expression of mersacidin and other secondary metabolites.</title>
        <authorList>
            <person name="He P."/>
            <person name="Hao K."/>
            <person name="Blom J."/>
            <person name="Ruckert C."/>
            <person name="Vater J."/>
            <person name="Mao Z."/>
            <person name="Wu Y."/>
            <person name="Hou M."/>
            <person name="He P."/>
            <person name="He Y."/>
            <person name="Borriss R."/>
        </authorList>
    </citation>
    <scope>NUCLEOTIDE SEQUENCE [LARGE SCALE GENOMIC DNA]</scope>
    <source>
        <strain evidence="12">Y2</strain>
    </source>
</reference>
<keyword evidence="8" id="KW-0804">Transcription</keyword>
<dbReference type="PIRSF" id="PIRSF000774">
    <property type="entry name" value="RpoN"/>
    <property type="match status" value="1"/>
</dbReference>
<dbReference type="GO" id="GO:0016779">
    <property type="term" value="F:nucleotidyltransferase activity"/>
    <property type="evidence" value="ECO:0007669"/>
    <property type="project" value="UniProtKB-KW"/>
</dbReference>
<name>I2CAD6_BACAY</name>
<dbReference type="Gene3D" id="1.10.10.60">
    <property type="entry name" value="Homeodomain-like"/>
    <property type="match status" value="1"/>
</dbReference>
<dbReference type="GO" id="GO:0000428">
    <property type="term" value="C:DNA-directed RNA polymerase complex"/>
    <property type="evidence" value="ECO:0007669"/>
    <property type="project" value="UniProtKB-KW"/>
</dbReference>
<dbReference type="GO" id="GO:0003677">
    <property type="term" value="F:DNA binding"/>
    <property type="evidence" value="ECO:0007669"/>
    <property type="project" value="UniProtKB-KW"/>
</dbReference>
<dbReference type="Proteomes" id="UP000002878">
    <property type="component" value="Chromosome"/>
</dbReference>
<dbReference type="InterPro" id="IPR000394">
    <property type="entry name" value="RNA_pol_sigma_54"/>
</dbReference>
<dbReference type="Gene3D" id="1.10.10.1330">
    <property type="entry name" value="RNA polymerase sigma-54 factor, core-binding domain"/>
    <property type="match status" value="1"/>
</dbReference>
<feature type="domain" description="RNA polymerase sigma factor 54 DNA-binding" evidence="10">
    <location>
        <begin position="285"/>
        <end position="444"/>
    </location>
</feature>
<dbReference type="GO" id="GO:0016987">
    <property type="term" value="F:sigma factor activity"/>
    <property type="evidence" value="ECO:0007669"/>
    <property type="project" value="UniProtKB-KW"/>
</dbReference>
<dbReference type="NCBIfam" id="TIGR02395">
    <property type="entry name" value="rpoN_sigma"/>
    <property type="match status" value="1"/>
</dbReference>
<dbReference type="PANTHER" id="PTHR32248">
    <property type="entry name" value="RNA POLYMERASE SIGMA-54 FACTOR"/>
    <property type="match status" value="1"/>
</dbReference>
<dbReference type="PANTHER" id="PTHR32248:SF4">
    <property type="entry name" value="RNA POLYMERASE SIGMA-54 FACTOR"/>
    <property type="match status" value="1"/>
</dbReference>
<evidence type="ECO:0000256" key="9">
    <source>
        <dbReference type="SAM" id="MobiDB-lite"/>
    </source>
</evidence>
<evidence type="ECO:0000259" key="11">
    <source>
        <dbReference type="Pfam" id="PF04963"/>
    </source>
</evidence>
<dbReference type="PROSITE" id="PS00717">
    <property type="entry name" value="SIGMA54_1"/>
    <property type="match status" value="1"/>
</dbReference>
<dbReference type="Pfam" id="PF04963">
    <property type="entry name" value="Sigma54_CBD"/>
    <property type="match status" value="1"/>
</dbReference>
<dbReference type="Pfam" id="PF00309">
    <property type="entry name" value="Sigma54_AID"/>
    <property type="match status" value="1"/>
</dbReference>
<dbReference type="GO" id="GO:0001216">
    <property type="term" value="F:DNA-binding transcription activator activity"/>
    <property type="evidence" value="ECO:0007669"/>
    <property type="project" value="InterPro"/>
</dbReference>